<dbReference type="EMBL" id="WNKV01000015">
    <property type="protein sequence ID" value="MTW18153.1"/>
    <property type="molecule type" value="Genomic_DNA"/>
</dbReference>
<reference evidence="1 2" key="1">
    <citation type="submission" date="2019-11" db="EMBL/GenBank/DDBJ databases">
        <title>Whole-genome sequence of Rhodoplanes serenus DSM 18633, type strain.</title>
        <authorList>
            <person name="Kyndt J.A."/>
            <person name="Meyer T.E."/>
        </authorList>
    </citation>
    <scope>NUCLEOTIDE SEQUENCE [LARGE SCALE GENOMIC DNA]</scope>
    <source>
        <strain evidence="1 2">DSM 18633</strain>
    </source>
</reference>
<protein>
    <submittedName>
        <fullName evidence="1">Uncharacterized protein</fullName>
    </submittedName>
</protein>
<gene>
    <name evidence="1" type="ORF">GJ689_18295</name>
</gene>
<evidence type="ECO:0000313" key="1">
    <source>
        <dbReference type="EMBL" id="MTW18153.1"/>
    </source>
</evidence>
<name>A0A327K1E0_9BRAD</name>
<dbReference type="AlphaFoldDB" id="A0A327K1E0"/>
<sequence>MLRRSSALVFALLWAGAMPWTADAALLMPDLGAIAAGGVAGLAGWWIAGPSGRLEPSPAQS</sequence>
<evidence type="ECO:0000313" key="2">
    <source>
        <dbReference type="Proteomes" id="UP000438991"/>
    </source>
</evidence>
<organism evidence="1 2">
    <name type="scientific">Rhodoplanes serenus</name>
    <dbReference type="NCBI Taxonomy" id="200615"/>
    <lineage>
        <taxon>Bacteria</taxon>
        <taxon>Pseudomonadati</taxon>
        <taxon>Pseudomonadota</taxon>
        <taxon>Alphaproteobacteria</taxon>
        <taxon>Hyphomicrobiales</taxon>
        <taxon>Nitrobacteraceae</taxon>
        <taxon>Rhodoplanes</taxon>
    </lineage>
</organism>
<proteinExistence type="predicted"/>
<dbReference type="RefSeq" id="WP_111385977.1">
    <property type="nucleotide sequence ID" value="NZ_NPEW01000145.1"/>
</dbReference>
<accession>A0A327K1E0</accession>
<dbReference type="Proteomes" id="UP000438991">
    <property type="component" value="Unassembled WGS sequence"/>
</dbReference>
<comment type="caution">
    <text evidence="1">The sequence shown here is derived from an EMBL/GenBank/DDBJ whole genome shotgun (WGS) entry which is preliminary data.</text>
</comment>